<accession>A0A1M5I6W2</accession>
<evidence type="ECO:0000313" key="1">
    <source>
        <dbReference type="EMBL" id="SHG23947.1"/>
    </source>
</evidence>
<proteinExistence type="predicted"/>
<dbReference type="AlphaFoldDB" id="A0A1M5I6W2"/>
<dbReference type="Pfam" id="PF19867">
    <property type="entry name" value="DUF6340"/>
    <property type="match status" value="1"/>
</dbReference>
<dbReference type="RefSeq" id="WP_062178594.1">
    <property type="nucleotide sequence ID" value="NZ_BBXL01000005.1"/>
</dbReference>
<evidence type="ECO:0000313" key="2">
    <source>
        <dbReference type="Proteomes" id="UP000184480"/>
    </source>
</evidence>
<dbReference type="Proteomes" id="UP000184480">
    <property type="component" value="Unassembled WGS sequence"/>
</dbReference>
<dbReference type="EMBL" id="FQUC01000018">
    <property type="protein sequence ID" value="SHG23947.1"/>
    <property type="molecule type" value="Genomic_DNA"/>
</dbReference>
<organism evidence="1 2">
    <name type="scientific">Dysgonomonas macrotermitis</name>
    <dbReference type="NCBI Taxonomy" id="1346286"/>
    <lineage>
        <taxon>Bacteria</taxon>
        <taxon>Pseudomonadati</taxon>
        <taxon>Bacteroidota</taxon>
        <taxon>Bacteroidia</taxon>
        <taxon>Bacteroidales</taxon>
        <taxon>Dysgonomonadaceae</taxon>
        <taxon>Dysgonomonas</taxon>
    </lineage>
</organism>
<dbReference type="InterPro" id="IPR045921">
    <property type="entry name" value="DUF6340"/>
</dbReference>
<protein>
    <submittedName>
        <fullName evidence="1">Uncharacterized protein</fullName>
    </submittedName>
</protein>
<gene>
    <name evidence="1" type="ORF">SAMN05444362_11865</name>
</gene>
<dbReference type="STRING" id="1346286.SAMN05444362_11865"/>
<reference evidence="2" key="1">
    <citation type="submission" date="2016-11" db="EMBL/GenBank/DDBJ databases">
        <authorList>
            <person name="Varghese N."/>
            <person name="Submissions S."/>
        </authorList>
    </citation>
    <scope>NUCLEOTIDE SEQUENCE [LARGE SCALE GENOMIC DNA]</scope>
    <source>
        <strain evidence="2">DSM 27370</strain>
    </source>
</reference>
<keyword evidence="2" id="KW-1185">Reference proteome</keyword>
<name>A0A1M5I6W2_9BACT</name>
<sequence length="352" mass="40357">MRKSFFLPVIAFTIVLFTNCTTPKALVINVQKPAEVMLSGNINNVIITNNLVTQPEFIGQTTQKYKGKGKPDLEEVTVSTDSLGIILSESVYDKLISLNHFKEVSIYDQPLREDLSYLETRPIDSLTAKEVCNISNSDAIISLDRFLVQSNLKEDVDDIGTRAKILDLKMSAAFSIYSKEGVQISPSLSMSDSIYWTELYYNNHLVSEDTLPGREESLKIAAEYMGEKIATALVPYWKEEVRQYFNECKDAIKLTESEKWDEARQIWETAYNTEIKDKRKARLASNIALSYELTDNLVEAIKWITLASDLFEKSAQTSIDMQNYEWAKEYKSELLQRFNEFKMLDKYKPSQD</sequence>
<dbReference type="OrthoDB" id="1115705at2"/>